<feature type="compositionally biased region" description="Acidic residues" evidence="1">
    <location>
        <begin position="259"/>
        <end position="269"/>
    </location>
</feature>
<feature type="compositionally biased region" description="Basic and acidic residues" evidence="1">
    <location>
        <begin position="136"/>
        <end position="146"/>
    </location>
</feature>
<evidence type="ECO:0000256" key="1">
    <source>
        <dbReference type="SAM" id="MobiDB-lite"/>
    </source>
</evidence>
<proteinExistence type="predicted"/>
<gene>
    <name evidence="2" type="ORF">AB5J49_08160</name>
</gene>
<accession>A0AB39PTL4</accession>
<dbReference type="AlphaFoldDB" id="A0AB39PTL4"/>
<evidence type="ECO:0000313" key="2">
    <source>
        <dbReference type="EMBL" id="XDQ33291.1"/>
    </source>
</evidence>
<feature type="region of interest" description="Disordered" evidence="1">
    <location>
        <begin position="98"/>
        <end position="173"/>
    </location>
</feature>
<name>A0AB39PTL4_9ACTN</name>
<reference evidence="2" key="1">
    <citation type="submission" date="2024-07" db="EMBL/GenBank/DDBJ databases">
        <authorList>
            <person name="Yu S.T."/>
        </authorList>
    </citation>
    <scope>NUCLEOTIDE SEQUENCE</scope>
    <source>
        <strain evidence="2">R28</strain>
    </source>
</reference>
<dbReference type="EMBL" id="CP163439">
    <property type="protein sequence ID" value="XDQ33291.1"/>
    <property type="molecule type" value="Genomic_DNA"/>
</dbReference>
<feature type="region of interest" description="Disordered" evidence="1">
    <location>
        <begin position="235"/>
        <end position="269"/>
    </location>
</feature>
<protein>
    <submittedName>
        <fullName evidence="2">Uncharacterized protein</fullName>
    </submittedName>
</protein>
<dbReference type="RefSeq" id="WP_369167836.1">
    <property type="nucleotide sequence ID" value="NZ_CP163439.1"/>
</dbReference>
<sequence length="269" mass="29532">MPRIRSIKPDFFTSLTIADLTYEQRLTFIGLWTHVDDSGRCVDDARLIKAALWPLDERTAADIEGDLGALSESSLILRYTLNQKRYLAVRGWREHQKINRPTDSKIPPPPEAPILGATCADEDSSTPHGGSTEDSLAERKGKEQGKEQGTGKGTPAATPSATRASADPGPAFDEFWSLYPRKAGKSEAAKAWIKATKNGADPASLLAALKAHAEYHLAAKTEQQFIPHASTWLNQKRYEDEPPPLPRKAGTPTAPREIPEEEIPDALQF</sequence>
<feature type="compositionally biased region" description="Low complexity" evidence="1">
    <location>
        <begin position="153"/>
        <end position="166"/>
    </location>
</feature>
<organism evidence="2">
    <name type="scientific">Streptomyces sp. R28</name>
    <dbReference type="NCBI Taxonomy" id="3238628"/>
    <lineage>
        <taxon>Bacteria</taxon>
        <taxon>Bacillati</taxon>
        <taxon>Actinomycetota</taxon>
        <taxon>Actinomycetes</taxon>
        <taxon>Kitasatosporales</taxon>
        <taxon>Streptomycetaceae</taxon>
        <taxon>Streptomyces</taxon>
    </lineage>
</organism>